<dbReference type="InterPro" id="IPR000515">
    <property type="entry name" value="MetI-like"/>
</dbReference>
<feature type="domain" description="ABC transmembrane type-1" evidence="10">
    <location>
        <begin position="571"/>
        <end position="793"/>
    </location>
</feature>
<dbReference type="Gene3D" id="1.10.3720.10">
    <property type="entry name" value="MetI-like"/>
    <property type="match status" value="1"/>
</dbReference>
<comment type="similarity">
    <text evidence="2">Belongs to the binding-protein-dependent transport system permease family. MalFG subfamily.</text>
</comment>
<dbReference type="RefSeq" id="WP_100253954.1">
    <property type="nucleotide sequence ID" value="NZ_CP024870.1"/>
</dbReference>
<evidence type="ECO:0000256" key="2">
    <source>
        <dbReference type="ARBA" id="ARBA00009047"/>
    </source>
</evidence>
<evidence type="ECO:0000313" key="11">
    <source>
        <dbReference type="EMBL" id="ATX70388.1"/>
    </source>
</evidence>
<proteinExistence type="inferred from homology"/>
<evidence type="ECO:0000256" key="8">
    <source>
        <dbReference type="ARBA" id="ARBA00023136"/>
    </source>
</evidence>
<accession>A0A2K8KFB9</accession>
<feature type="transmembrane region" description="Helical" evidence="9">
    <location>
        <begin position="606"/>
        <end position="631"/>
    </location>
</feature>
<evidence type="ECO:0000259" key="10">
    <source>
        <dbReference type="PROSITE" id="PS50928"/>
    </source>
</evidence>
<evidence type="ECO:0000256" key="3">
    <source>
        <dbReference type="ARBA" id="ARBA00022448"/>
    </source>
</evidence>
<keyword evidence="5" id="KW-0762">Sugar transport</keyword>
<keyword evidence="12" id="KW-1185">Reference proteome</keyword>
<evidence type="ECO:0000256" key="5">
    <source>
        <dbReference type="ARBA" id="ARBA00022597"/>
    </source>
</evidence>
<dbReference type="EMBL" id="CP024870">
    <property type="protein sequence ID" value="ATX70388.1"/>
    <property type="molecule type" value="Genomic_DNA"/>
</dbReference>
<keyword evidence="7 9" id="KW-1133">Transmembrane helix</keyword>
<dbReference type="Proteomes" id="UP000231179">
    <property type="component" value="Chromosome"/>
</dbReference>
<keyword evidence="8 9" id="KW-0472">Membrane</keyword>
<evidence type="ECO:0000256" key="4">
    <source>
        <dbReference type="ARBA" id="ARBA00022475"/>
    </source>
</evidence>
<evidence type="ECO:0000256" key="6">
    <source>
        <dbReference type="ARBA" id="ARBA00022692"/>
    </source>
</evidence>
<evidence type="ECO:0000313" key="12">
    <source>
        <dbReference type="Proteomes" id="UP000231179"/>
    </source>
</evidence>
<feature type="transmembrane region" description="Helical" evidence="9">
    <location>
        <begin position="657"/>
        <end position="683"/>
    </location>
</feature>
<dbReference type="GO" id="GO:0015423">
    <property type="term" value="F:ABC-type maltose transporter activity"/>
    <property type="evidence" value="ECO:0007669"/>
    <property type="project" value="TreeGrafter"/>
</dbReference>
<feature type="transmembrane region" description="Helical" evidence="9">
    <location>
        <begin position="447"/>
        <end position="473"/>
    </location>
</feature>
<evidence type="ECO:0000256" key="1">
    <source>
        <dbReference type="ARBA" id="ARBA00004651"/>
    </source>
</evidence>
<dbReference type="GO" id="GO:1990060">
    <property type="term" value="C:maltose transport complex"/>
    <property type="evidence" value="ECO:0007669"/>
    <property type="project" value="TreeGrafter"/>
</dbReference>
<protein>
    <submittedName>
        <fullName evidence="11">Arabinogalactan oligomer / maltooligosaccharide transport system permease protein</fullName>
    </submittedName>
</protein>
<feature type="transmembrane region" description="Helical" evidence="9">
    <location>
        <begin position="704"/>
        <end position="723"/>
    </location>
</feature>
<dbReference type="AlphaFoldDB" id="A0A2K8KFB9"/>
<dbReference type="SUPFAM" id="SSF161098">
    <property type="entry name" value="MetI-like"/>
    <property type="match status" value="1"/>
</dbReference>
<feature type="transmembrane region" description="Helical" evidence="9">
    <location>
        <begin position="570"/>
        <end position="594"/>
    </location>
</feature>
<keyword evidence="4" id="KW-1003">Cell membrane</keyword>
<dbReference type="PANTHER" id="PTHR47314:SF1">
    <property type="entry name" value="MALTOSE_MALTODEXTRIN TRANSPORT SYSTEM PERMEASE PROTEIN MALF"/>
    <property type="match status" value="1"/>
</dbReference>
<feature type="transmembrane region" description="Helical" evidence="9">
    <location>
        <begin position="405"/>
        <end position="427"/>
    </location>
</feature>
<sequence>MLVEKVKQLSSKEEVWKYFTSYSFYEWLDFFKTLDETQKNKPELQNQLSEKNIAQFCYQYGLQKVYEDINYLTSKNFAKFSSWENKKFNINQNALEEYFVAKDETFIRDMFEINGRIQLATIGLKAELKELKYEKTKLNKNYCNFLKFLVQKEYELNLKFIKATYKIAKRKIEELKMLFTFNGDVYFSKTKDKNLVEFKQTKIQVASEIKKDLKQIDSKLPVRDKLAKQIEVYQKGKDFDYIFEWKEKCAQAKISYLDEVNKAKTKSDAQISKAQIHWDSIKNDKAKYFASSKTKANHLFEEYKSKLSSAVTASEIKDVKLQYHQDKKVIKHTNEYIKAKTDLKYQYYVRKMELKKIKTTYVSNLENINNSTPIETQKWKSWVAPVTSVIPGVGQLINHQFKKGLIMMLLIPIVLLFIMYGFGIGNIEGTGILGLIDFGASDPNGDGRFYLIEGIIAIILIAVSVIIMIGSVIDAKLVAKQQYIGARARNWSQTNEFLKSQGTPYLLSFPAIIGILFIVLVPIIATIIIAFTNYGKGNDPARPGQVIEWVGFDNFAAIFGGRYSSSFGYVMLWTVMWVMFASVGAIVAGTLAALMVNNDRLKGKGFFRLFLILPWAVPAFIMIMMFSLLLANESFNEFTQKFFGVRGWTNQQTQARVALIFIQTWLGQSYMFLLITGILQGVSKDIYDASSIDGASRFKQTVKLTLPIVFGQIAPLILGQFTFNFGNFGIISLYGANGTALGPDGLPYPGEPGITDILISFVYKLSTSQTAYTYGIAASFVIVSSFVVVSISAVGFKNMKAFKN</sequence>
<dbReference type="PROSITE" id="PS50928">
    <property type="entry name" value="ABC_TM1"/>
    <property type="match status" value="1"/>
</dbReference>
<evidence type="ECO:0000256" key="9">
    <source>
        <dbReference type="RuleBase" id="RU363032"/>
    </source>
</evidence>
<dbReference type="PANTHER" id="PTHR47314">
    <property type="entry name" value="MALTOSE/MALTODEXTRIN TRANSPORT SYSTEM PERMEASE PROTEIN MALF"/>
    <property type="match status" value="1"/>
</dbReference>
<organism evidence="11 12">
    <name type="scientific">Spiroplasma clarkii</name>
    <dbReference type="NCBI Taxonomy" id="2139"/>
    <lineage>
        <taxon>Bacteria</taxon>
        <taxon>Bacillati</taxon>
        <taxon>Mycoplasmatota</taxon>
        <taxon>Mollicutes</taxon>
        <taxon>Entomoplasmatales</taxon>
        <taxon>Spiroplasmataceae</taxon>
        <taxon>Spiroplasma</taxon>
    </lineage>
</organism>
<dbReference type="CDD" id="cd06261">
    <property type="entry name" value="TM_PBP2"/>
    <property type="match status" value="1"/>
</dbReference>
<feature type="transmembrane region" description="Helical" evidence="9">
    <location>
        <begin position="505"/>
        <end position="531"/>
    </location>
</feature>
<comment type="subcellular location">
    <subcellularLocation>
        <location evidence="1 9">Cell membrane</location>
        <topology evidence="1 9">Multi-pass membrane protein</topology>
    </subcellularLocation>
</comment>
<name>A0A2K8KFB9_9MOLU</name>
<dbReference type="InterPro" id="IPR035906">
    <property type="entry name" value="MetI-like_sf"/>
</dbReference>
<dbReference type="Pfam" id="PF00528">
    <property type="entry name" value="BPD_transp_1"/>
    <property type="match status" value="1"/>
</dbReference>
<dbReference type="GO" id="GO:0042956">
    <property type="term" value="P:maltodextrin transmembrane transport"/>
    <property type="evidence" value="ECO:0007669"/>
    <property type="project" value="TreeGrafter"/>
</dbReference>
<feature type="transmembrane region" description="Helical" evidence="9">
    <location>
        <begin position="771"/>
        <end position="796"/>
    </location>
</feature>
<evidence type="ECO:0000256" key="7">
    <source>
        <dbReference type="ARBA" id="ARBA00022989"/>
    </source>
</evidence>
<keyword evidence="6 9" id="KW-0812">Transmembrane</keyword>
<reference evidence="11 12" key="1">
    <citation type="submission" date="2017-11" db="EMBL/GenBank/DDBJ databases">
        <title>Complete genome sequence of Spiroplasma clarkii CN-5 (DSM 19994).</title>
        <authorList>
            <person name="Tsai Y.-M."/>
            <person name="Chang A."/>
            <person name="Lo W.-S."/>
            <person name="Kuo C.-H."/>
        </authorList>
    </citation>
    <scope>NUCLEOTIDE SEQUENCE [LARGE SCALE GENOMIC DNA]</scope>
    <source>
        <strain evidence="11 12">CN-5</strain>
    </source>
</reference>
<keyword evidence="3 9" id="KW-0813">Transport</keyword>
<gene>
    <name evidence="11" type="primary">ganP</name>
    <name evidence="11" type="ORF">SCLAR_v1c00530</name>
</gene>